<feature type="region of interest" description="Disordered" evidence="1">
    <location>
        <begin position="92"/>
        <end position="145"/>
    </location>
</feature>
<evidence type="ECO:0000256" key="1">
    <source>
        <dbReference type="SAM" id="MobiDB-lite"/>
    </source>
</evidence>
<name>A0A0G4F168_9ALVE</name>
<protein>
    <submittedName>
        <fullName evidence="2">Uncharacterized protein</fullName>
    </submittedName>
</protein>
<proteinExistence type="predicted"/>
<feature type="compositionally biased region" description="Low complexity" evidence="1">
    <location>
        <begin position="128"/>
        <end position="140"/>
    </location>
</feature>
<dbReference type="EMBL" id="CDMZ01000051">
    <property type="protein sequence ID" value="CEM05448.1"/>
    <property type="molecule type" value="Genomic_DNA"/>
</dbReference>
<organism evidence="2">
    <name type="scientific">Chromera velia CCMP2878</name>
    <dbReference type="NCBI Taxonomy" id="1169474"/>
    <lineage>
        <taxon>Eukaryota</taxon>
        <taxon>Sar</taxon>
        <taxon>Alveolata</taxon>
        <taxon>Colpodellida</taxon>
        <taxon>Chromeraceae</taxon>
        <taxon>Chromera</taxon>
    </lineage>
</organism>
<evidence type="ECO:0000313" key="2">
    <source>
        <dbReference type="EMBL" id="CEM05448.1"/>
    </source>
</evidence>
<sequence length="319" mass="35258">MSIPYGHVHQGYLNGHQLGYRPQQIAWQIANRNPVQRGSGQTFTEAAEKAFENWKEKVPQNFTEAAEKAFENWKEKVPQNFAEVAEKAIEDWKTLFPRPRQAQTNGQRGRRPRRVKAQPKRGSRRRQQSLPSSSSSQSSSDELDPEAAKNLAVGLMAVGAAGAVAYGAKKVYDWFTERPEDASMGPGGERPVNSERFREQPPTTAAAPAVAQGFEEELQYAQPPRLTQGFVEPPPTHVAAPAVAHGFEEKQQFSVSMFPPGRLVLVTGLPPGHQLNGKRGVVQGYNPLTGAVEVRLNCEMNGLVYVNLRPENLVRSLPT</sequence>
<dbReference type="VEuPathDB" id="CryptoDB:Cvel_14622"/>
<accession>A0A0G4F168</accession>
<dbReference type="AlphaFoldDB" id="A0A0G4F168"/>
<feature type="compositionally biased region" description="Basic residues" evidence="1">
    <location>
        <begin position="108"/>
        <end position="127"/>
    </location>
</feature>
<gene>
    <name evidence="2" type="ORF">Cvel_14622</name>
</gene>
<reference evidence="2" key="1">
    <citation type="submission" date="2014-11" db="EMBL/GenBank/DDBJ databases">
        <authorList>
            <person name="Otto D Thomas"/>
            <person name="Naeem Raeece"/>
        </authorList>
    </citation>
    <scope>NUCLEOTIDE SEQUENCE</scope>
</reference>